<gene>
    <name evidence="7" type="ORF">IE077_002454</name>
</gene>
<proteinExistence type="inferred from homology"/>
<reference evidence="7 8" key="1">
    <citation type="journal article" date="2020" name="bioRxiv">
        <title>Metabolic contributions of an alphaproteobacterial endosymbiont in the apicomplexan Cardiosporidium cionae.</title>
        <authorList>
            <person name="Hunter E.S."/>
            <person name="Paight C.J."/>
            <person name="Lane C.E."/>
        </authorList>
    </citation>
    <scope>NUCLEOTIDE SEQUENCE [LARGE SCALE GENOMIC DNA]</scope>
    <source>
        <strain evidence="7">ESH_2018</strain>
    </source>
</reference>
<comment type="subcellular location">
    <subcellularLocation>
        <location evidence="1">Mitochondrion</location>
    </subcellularLocation>
</comment>
<keyword evidence="4" id="KW-0496">Mitochondrion</keyword>
<evidence type="ECO:0000256" key="5">
    <source>
        <dbReference type="ARBA" id="ARBA00023274"/>
    </source>
</evidence>
<dbReference type="GO" id="GO:0005840">
    <property type="term" value="C:ribosome"/>
    <property type="evidence" value="ECO:0007669"/>
    <property type="project" value="UniProtKB-KW"/>
</dbReference>
<dbReference type="PANTHER" id="PTHR13477">
    <property type="entry name" value="MITOCHONDRIAL 39S RIBOSOMAL PROTEIN L49"/>
    <property type="match status" value="1"/>
</dbReference>
<keyword evidence="3 7" id="KW-0689">Ribosomal protein</keyword>
<dbReference type="PANTHER" id="PTHR13477:SF0">
    <property type="entry name" value="LARGE RIBOSOMAL SUBUNIT PROTEIN ML49"/>
    <property type="match status" value="1"/>
</dbReference>
<dbReference type="Proteomes" id="UP000823046">
    <property type="component" value="Unassembled WGS sequence"/>
</dbReference>
<keyword evidence="8" id="KW-1185">Reference proteome</keyword>
<keyword evidence="5" id="KW-0687">Ribonucleoprotein</keyword>
<dbReference type="EMBL" id="JADAQX010000234">
    <property type="protein sequence ID" value="KAF8821117.1"/>
    <property type="molecule type" value="Genomic_DNA"/>
</dbReference>
<evidence type="ECO:0000256" key="3">
    <source>
        <dbReference type="ARBA" id="ARBA00022980"/>
    </source>
</evidence>
<accession>A0ABQ7JAT4</accession>
<evidence type="ECO:0000256" key="4">
    <source>
        <dbReference type="ARBA" id="ARBA00023128"/>
    </source>
</evidence>
<organism evidence="7 8">
    <name type="scientific">Cardiosporidium cionae</name>
    <dbReference type="NCBI Taxonomy" id="476202"/>
    <lineage>
        <taxon>Eukaryota</taxon>
        <taxon>Sar</taxon>
        <taxon>Alveolata</taxon>
        <taxon>Apicomplexa</taxon>
        <taxon>Aconoidasida</taxon>
        <taxon>Nephromycida</taxon>
        <taxon>Cardiosporidium</taxon>
    </lineage>
</organism>
<name>A0ABQ7JAT4_9APIC</name>
<evidence type="ECO:0000256" key="1">
    <source>
        <dbReference type="ARBA" id="ARBA00004173"/>
    </source>
</evidence>
<dbReference type="Pfam" id="PF05046">
    <property type="entry name" value="Img2"/>
    <property type="match status" value="1"/>
</dbReference>
<protein>
    <recommendedName>
        <fullName evidence="6">Large ribosomal subunit protein mL49</fullName>
    </recommendedName>
</protein>
<sequence length="211" mass="23980">MRSFFSHSLLSFNGATILSQNAFIKQTKSLFPGCFFKAKQTISYNGQPVRGGCPRLSRFHICFPSNSSTRCWGYLSSRPQLRYIVQSGTKKRKGTDTTAIPFKVSRTASGNLPVYPRIKRHGTIVTTQIRHIFGDIAVLKKDLMQICEAPVRERMGSLEIKGLHVLKIKQWLQHLGYILMWKTQFLSPATLSIAQDHERRERRTPLASIGL</sequence>
<evidence type="ECO:0000313" key="7">
    <source>
        <dbReference type="EMBL" id="KAF8821117.1"/>
    </source>
</evidence>
<dbReference type="InterPro" id="IPR007740">
    <property type="entry name" value="Ribosomal_mL49"/>
</dbReference>
<comment type="caution">
    <text evidence="7">The sequence shown here is derived from an EMBL/GenBank/DDBJ whole genome shotgun (WGS) entry which is preliminary data.</text>
</comment>
<dbReference type="Gene3D" id="3.30.780.10">
    <property type="entry name" value="SUI1-like domain"/>
    <property type="match status" value="1"/>
</dbReference>
<evidence type="ECO:0000256" key="6">
    <source>
        <dbReference type="ARBA" id="ARBA00035191"/>
    </source>
</evidence>
<evidence type="ECO:0000313" key="8">
    <source>
        <dbReference type="Proteomes" id="UP000823046"/>
    </source>
</evidence>
<comment type="similarity">
    <text evidence="2">Belongs to the mitochondrion-specific ribosomal protein mL49 family.</text>
</comment>
<evidence type="ECO:0000256" key="2">
    <source>
        <dbReference type="ARBA" id="ARBA00005677"/>
    </source>
</evidence>